<dbReference type="PROSITE" id="PS50853">
    <property type="entry name" value="FN3"/>
    <property type="match status" value="4"/>
</dbReference>
<dbReference type="CDD" id="cd15482">
    <property type="entry name" value="Sialidase_non-viral"/>
    <property type="match status" value="1"/>
</dbReference>
<dbReference type="SUPFAM" id="SSF49265">
    <property type="entry name" value="Fibronectin type III"/>
    <property type="match status" value="2"/>
</dbReference>
<dbReference type="InterPro" id="IPR036116">
    <property type="entry name" value="FN3_sf"/>
</dbReference>
<comment type="caution">
    <text evidence="4">The sequence shown here is derived from an EMBL/GenBank/DDBJ whole genome shotgun (WGS) entry which is preliminary data.</text>
</comment>
<dbReference type="PANTHER" id="PTHR13817:SF73">
    <property type="entry name" value="FIBRONECTIN TYPE-III DOMAIN-CONTAINING PROTEIN"/>
    <property type="match status" value="1"/>
</dbReference>
<gene>
    <name evidence="4" type="ORF">QQ020_32490</name>
</gene>
<sequence>MKTNKFIQYLMLWMSLTVLFFHGCKNDDDTQPIPAAPTDLEAVTFTATSADLKWRDNSSNETGFRLERKDADSLNFKLIKDLPTQSTTFSDAQLNPGITYQYRIMAYNAVGESGYSNTLKITTLSVAPNKPLELKLKVISSSQIDLSWIDDAHNENGFKLERGVGSNPFEALVDLPKDSTAYQDKGLSPNTLYHYRILAYNNVGNSEYSNIASDTTINVDLKAPTDLTADSISANQINLTWQDNNDHETGFILERASNKSIVFLKIADLIENSTTYKDSEISPDTYYRYRIKTYNTSQESGYSETLIVKTDDVAPIAPTNLVATPSTIHVKLRWEDNSDNELGFIIERATGRDGEFIKLAAVNSNITSYLDDNLSIETEYIYRIHAYNTAGKSGFSDKIPATTFTFLFATSNASFSGRFSHTAAAFDDKLWVIGGIDAVSRKNDVWHSSDGETWVQATSSSAFSARFGHTTVVFDGKLWVIGGDIGTFPYKNDVWYSTDGVTWTEATSSAAFSGRRFHTTVVFHSKLWVIGGTVGTSANENDVWYSTDGVKWIEATTSTSFSARFRHATAVFNDKLWVIGGDDGARKNDVWYSADGVAWTEATASAPFSKRVHHTTPIFGSKLWVIGGLDGSYKNDVWFLP</sequence>
<evidence type="ECO:0000256" key="2">
    <source>
        <dbReference type="SAM" id="SignalP"/>
    </source>
</evidence>
<organism evidence="4 5">
    <name type="scientific">Agaribacillus aureus</name>
    <dbReference type="NCBI Taxonomy" id="3051825"/>
    <lineage>
        <taxon>Bacteria</taxon>
        <taxon>Pseudomonadati</taxon>
        <taxon>Bacteroidota</taxon>
        <taxon>Cytophagia</taxon>
        <taxon>Cytophagales</taxon>
        <taxon>Splendidivirgaceae</taxon>
        <taxon>Agaribacillus</taxon>
    </lineage>
</organism>
<dbReference type="InterPro" id="IPR050964">
    <property type="entry name" value="Striated_Muscle_Regulatory"/>
</dbReference>
<evidence type="ECO:0000313" key="4">
    <source>
        <dbReference type="EMBL" id="MDN5216835.1"/>
    </source>
</evidence>
<dbReference type="Gene3D" id="2.60.40.10">
    <property type="entry name" value="Immunoglobulins"/>
    <property type="match status" value="4"/>
</dbReference>
<dbReference type="Proteomes" id="UP001172083">
    <property type="component" value="Unassembled WGS sequence"/>
</dbReference>
<protein>
    <submittedName>
        <fullName evidence="4">Fibronectin type III domain-containing protein</fullName>
    </submittedName>
</protein>
<dbReference type="Pfam" id="PF00041">
    <property type="entry name" value="fn3"/>
    <property type="match status" value="3"/>
</dbReference>
<keyword evidence="1" id="KW-0677">Repeat</keyword>
<dbReference type="EMBL" id="JAUJEB010000011">
    <property type="protein sequence ID" value="MDN5216835.1"/>
    <property type="molecule type" value="Genomic_DNA"/>
</dbReference>
<dbReference type="PANTHER" id="PTHR13817">
    <property type="entry name" value="TITIN"/>
    <property type="match status" value="1"/>
</dbReference>
<feature type="domain" description="Fibronectin type-III" evidence="3">
    <location>
        <begin position="223"/>
        <end position="313"/>
    </location>
</feature>
<proteinExistence type="predicted"/>
<evidence type="ECO:0000259" key="3">
    <source>
        <dbReference type="PROSITE" id="PS50853"/>
    </source>
</evidence>
<dbReference type="InterPro" id="IPR015915">
    <property type="entry name" value="Kelch-typ_b-propeller"/>
</dbReference>
<feature type="domain" description="Fibronectin type-III" evidence="3">
    <location>
        <begin position="317"/>
        <end position="406"/>
    </location>
</feature>
<dbReference type="InterPro" id="IPR003961">
    <property type="entry name" value="FN3_dom"/>
</dbReference>
<dbReference type="Gene3D" id="2.120.10.80">
    <property type="entry name" value="Kelch-type beta propeller"/>
    <property type="match status" value="1"/>
</dbReference>
<dbReference type="InterPro" id="IPR013783">
    <property type="entry name" value="Ig-like_fold"/>
</dbReference>
<dbReference type="CDD" id="cd00063">
    <property type="entry name" value="FN3"/>
    <property type="match status" value="4"/>
</dbReference>
<dbReference type="Pfam" id="PF24681">
    <property type="entry name" value="Kelch_KLHDC2_KLHL20_DRC7"/>
    <property type="match status" value="1"/>
</dbReference>
<feature type="chain" id="PRO_5045094484" evidence="2">
    <location>
        <begin position="21"/>
        <end position="641"/>
    </location>
</feature>
<feature type="domain" description="Fibronectin type-III" evidence="3">
    <location>
        <begin position="36"/>
        <end position="126"/>
    </location>
</feature>
<evidence type="ECO:0000313" key="5">
    <source>
        <dbReference type="Proteomes" id="UP001172083"/>
    </source>
</evidence>
<name>A0ABT8LGB2_9BACT</name>
<dbReference type="SMART" id="SM00060">
    <property type="entry name" value="FN3"/>
    <property type="match status" value="4"/>
</dbReference>
<keyword evidence="5" id="KW-1185">Reference proteome</keyword>
<dbReference type="SUPFAM" id="SSF117281">
    <property type="entry name" value="Kelch motif"/>
    <property type="match status" value="1"/>
</dbReference>
<keyword evidence="2" id="KW-0732">Signal</keyword>
<evidence type="ECO:0000256" key="1">
    <source>
        <dbReference type="ARBA" id="ARBA00022737"/>
    </source>
</evidence>
<accession>A0ABT8LGB2</accession>
<reference evidence="4" key="1">
    <citation type="submission" date="2023-06" db="EMBL/GenBank/DDBJ databases">
        <title>Genomic of Agaribacillus aureum.</title>
        <authorList>
            <person name="Wang G."/>
        </authorList>
    </citation>
    <scope>NUCLEOTIDE SEQUENCE</scope>
    <source>
        <strain evidence="4">BMA12</strain>
    </source>
</reference>
<feature type="signal peptide" evidence="2">
    <location>
        <begin position="1"/>
        <end position="20"/>
    </location>
</feature>
<dbReference type="RefSeq" id="WP_346762172.1">
    <property type="nucleotide sequence ID" value="NZ_JAUJEB010000011.1"/>
</dbReference>
<feature type="domain" description="Fibronectin type-III" evidence="3">
    <location>
        <begin position="130"/>
        <end position="219"/>
    </location>
</feature>